<dbReference type="PROSITE" id="PS00163">
    <property type="entry name" value="FUMARATE_LYASES"/>
    <property type="match status" value="1"/>
</dbReference>
<dbReference type="GO" id="GO:0005829">
    <property type="term" value="C:cytosol"/>
    <property type="evidence" value="ECO:0007669"/>
    <property type="project" value="TreeGrafter"/>
</dbReference>
<sequence>MRQDSDLIGSMEIPDDLYYGIHTMRALPVGDVSSVKLNHYPEIIKTMAKIKKACAKANEQIHALDAKAAAAIVQAAEEMEQGKFNDQIFVDMYNGGGAIAINMVVNEIIANRANEILTGHKGYDKVHPNTHVNMCQSTNDVVPSAMKIVSYEAAKGLISAVKELEKALEKKAAEFKGKIKLGRTCLNDALPMTFEQEFSGYQKGIERQRVRLEKALEDWLSLTLGGTAIGTGVGTMPGYTEKLYEILKQDVNPLIRQEANLFDGMQNADSYLYLSGIVKCLAVVLSKICYDLKLMGSGPFAGFGELILPTVQAGSSIMPGKVNPAVPELMVQIAQQICGNDTTITMAVEKGELELNIADQILLKTLLDSINLLRRGIPILIHHCINGLKVNEEKTKHDAERSTALVTSYSMLHGYKQALKLALESIEKNQTVKETAIKSGRLTEEEAEKLFDPLLLTDVNLLHDLIQKFKSQRDI</sequence>
<dbReference type="PANTHER" id="PTHR42696:SF2">
    <property type="entry name" value="ASPARTATE AMMONIA-LYASE"/>
    <property type="match status" value="1"/>
</dbReference>
<dbReference type="GO" id="GO:0006531">
    <property type="term" value="P:aspartate metabolic process"/>
    <property type="evidence" value="ECO:0007669"/>
    <property type="project" value="TreeGrafter"/>
</dbReference>
<keyword evidence="1" id="KW-0456">Lyase</keyword>
<evidence type="ECO:0000313" key="4">
    <source>
        <dbReference type="EMBL" id="OXE51155.1"/>
    </source>
</evidence>
<dbReference type="Gene3D" id="1.10.40.30">
    <property type="entry name" value="Fumarase/aspartase (C-terminal domain)"/>
    <property type="match status" value="1"/>
</dbReference>
<reference evidence="5" key="1">
    <citation type="submission" date="2017-05" db="EMBL/GenBank/DDBJ databases">
        <title>Improved OligoMM genomes.</title>
        <authorList>
            <person name="Garzetti D."/>
        </authorList>
    </citation>
    <scope>NUCLEOTIDE SEQUENCE [LARGE SCALE GENOMIC DNA]</scope>
    <source>
        <strain evidence="5">YL45</strain>
    </source>
</reference>
<dbReference type="InterPro" id="IPR051546">
    <property type="entry name" value="Aspartate_Ammonia-Lyase"/>
</dbReference>
<dbReference type="EMBL" id="NHMP01000001">
    <property type="protein sequence ID" value="OXE51155.1"/>
    <property type="molecule type" value="Genomic_DNA"/>
</dbReference>
<dbReference type="GO" id="GO:0008797">
    <property type="term" value="F:aspartate ammonia-lyase activity"/>
    <property type="evidence" value="ECO:0007669"/>
    <property type="project" value="TreeGrafter"/>
</dbReference>
<dbReference type="PANTHER" id="PTHR42696">
    <property type="entry name" value="ASPARTATE AMMONIA-LYASE"/>
    <property type="match status" value="1"/>
</dbReference>
<evidence type="ECO:0000256" key="1">
    <source>
        <dbReference type="ARBA" id="ARBA00023239"/>
    </source>
</evidence>
<dbReference type="Gene3D" id="1.10.275.10">
    <property type="entry name" value="Fumarase/aspartase (N-terminal domain)"/>
    <property type="match status" value="1"/>
</dbReference>
<dbReference type="PRINTS" id="PR00149">
    <property type="entry name" value="FUMRATELYASE"/>
</dbReference>
<evidence type="ECO:0000259" key="2">
    <source>
        <dbReference type="Pfam" id="PF00206"/>
    </source>
</evidence>
<organism evidence="4 5">
    <name type="scientific">Turicimonas muris</name>
    <dbReference type="NCBI Taxonomy" id="1796652"/>
    <lineage>
        <taxon>Bacteria</taxon>
        <taxon>Pseudomonadati</taxon>
        <taxon>Pseudomonadota</taxon>
        <taxon>Betaproteobacteria</taxon>
        <taxon>Burkholderiales</taxon>
        <taxon>Sutterellaceae</taxon>
        <taxon>Turicimonas</taxon>
    </lineage>
</organism>
<comment type="caution">
    <text evidence="4">The sequence shown here is derived from an EMBL/GenBank/DDBJ whole genome shotgun (WGS) entry which is preliminary data.</text>
</comment>
<name>A0A227KSV9_9BURK</name>
<dbReference type="InterPro" id="IPR022761">
    <property type="entry name" value="Fumarate_lyase_N"/>
</dbReference>
<dbReference type="RefSeq" id="WP_066591265.1">
    <property type="nucleotide sequence ID" value="NZ_CAMVZA010000063.1"/>
</dbReference>
<evidence type="ECO:0000313" key="5">
    <source>
        <dbReference type="Proteomes" id="UP000214610"/>
    </source>
</evidence>
<evidence type="ECO:0008006" key="6">
    <source>
        <dbReference type="Google" id="ProtNLM"/>
    </source>
</evidence>
<accession>A0A227KSV9</accession>
<dbReference type="InterPro" id="IPR000362">
    <property type="entry name" value="Fumarate_lyase_fam"/>
</dbReference>
<dbReference type="Pfam" id="PF10415">
    <property type="entry name" value="FumaraseC_C"/>
    <property type="match status" value="1"/>
</dbReference>
<dbReference type="Proteomes" id="UP000214610">
    <property type="component" value="Unassembled WGS sequence"/>
</dbReference>
<feature type="domain" description="Fumarase C C-terminal" evidence="3">
    <location>
        <begin position="405"/>
        <end position="457"/>
    </location>
</feature>
<keyword evidence="5" id="KW-1185">Reference proteome</keyword>
<gene>
    <name evidence="4" type="ORF">ADH67_02355</name>
</gene>
<dbReference type="InterPro" id="IPR020557">
    <property type="entry name" value="Fumarate_lyase_CS"/>
</dbReference>
<dbReference type="SUPFAM" id="SSF48557">
    <property type="entry name" value="L-aspartase-like"/>
    <property type="match status" value="1"/>
</dbReference>
<dbReference type="GO" id="GO:0006099">
    <property type="term" value="P:tricarboxylic acid cycle"/>
    <property type="evidence" value="ECO:0007669"/>
    <property type="project" value="InterPro"/>
</dbReference>
<feature type="domain" description="Fumarate lyase N-terminal" evidence="2">
    <location>
        <begin position="10"/>
        <end position="339"/>
    </location>
</feature>
<dbReference type="NCBIfam" id="NF008909">
    <property type="entry name" value="PRK12273.1"/>
    <property type="match status" value="1"/>
</dbReference>
<dbReference type="FunFam" id="1.20.200.10:FF:000001">
    <property type="entry name" value="Fumarate hydratase, mitochondrial"/>
    <property type="match status" value="1"/>
</dbReference>
<dbReference type="Pfam" id="PF00206">
    <property type="entry name" value="Lyase_1"/>
    <property type="match status" value="1"/>
</dbReference>
<proteinExistence type="predicted"/>
<dbReference type="InterPro" id="IPR024083">
    <property type="entry name" value="Fumarase/histidase_N"/>
</dbReference>
<evidence type="ECO:0000259" key="3">
    <source>
        <dbReference type="Pfam" id="PF10415"/>
    </source>
</evidence>
<dbReference type="AlphaFoldDB" id="A0A227KSV9"/>
<dbReference type="Gene3D" id="1.20.200.10">
    <property type="entry name" value="Fumarase/aspartase (Central domain)"/>
    <property type="match status" value="1"/>
</dbReference>
<protein>
    <recommendedName>
        <fullName evidence="6">Aspartate ammonia-lyase</fullName>
    </recommendedName>
</protein>
<dbReference type="GeneID" id="78363364"/>
<dbReference type="InterPro" id="IPR008948">
    <property type="entry name" value="L-Aspartase-like"/>
</dbReference>
<dbReference type="InterPro" id="IPR018951">
    <property type="entry name" value="Fumarase_C_C"/>
</dbReference>